<evidence type="ECO:0000313" key="3">
    <source>
        <dbReference type="Proteomes" id="UP000077202"/>
    </source>
</evidence>
<gene>
    <name evidence="2" type="ORF">AXG93_3756s1030</name>
</gene>
<accession>A0A176VG84</accession>
<dbReference type="AlphaFoldDB" id="A0A176VG84"/>
<keyword evidence="3" id="KW-1185">Reference proteome</keyword>
<evidence type="ECO:0000313" key="2">
    <source>
        <dbReference type="EMBL" id="OAE19597.1"/>
    </source>
</evidence>
<comment type="caution">
    <text evidence="2">The sequence shown here is derived from an EMBL/GenBank/DDBJ whole genome shotgun (WGS) entry which is preliminary data.</text>
</comment>
<sequence>MRLTFILRTSYLPIKLHVQIFLRERKVGITVFVLQTATPNYRQQVTVLKSFVGTNWKYSITPDMGIALRHKEHQKLSAAIGSRPGMWSIGPETEAGRWQEGTRRGPATYSRAAEAAAARVDHSHGTAAELQGGNHDTYDTWTRCQVGVWSLLGPVDKSKRHYSPRDSSPRGAAVIRALPAQLVGSSPLRHLSHYRKLLASRQSEKGKRISRARSDGQRAADHHPQSLGPDRPGPTPATPKQRPGRQAGRLAGGGGGGARPREGQESTSGTTCPATAPHQPTGRHIGPRSPAAGRARGMELR</sequence>
<feature type="compositionally biased region" description="Basic and acidic residues" evidence="1">
    <location>
        <begin position="202"/>
        <end position="224"/>
    </location>
</feature>
<reference evidence="2" key="1">
    <citation type="submission" date="2016-03" db="EMBL/GenBank/DDBJ databases">
        <title>Mechanisms controlling the formation of the plant cell surface in tip-growing cells are functionally conserved among land plants.</title>
        <authorList>
            <person name="Honkanen S."/>
            <person name="Jones V.A."/>
            <person name="Morieri G."/>
            <person name="Champion C."/>
            <person name="Hetherington A.J."/>
            <person name="Kelly S."/>
            <person name="Saint-Marcoux D."/>
            <person name="Proust H."/>
            <person name="Prescott H."/>
            <person name="Dolan L."/>
        </authorList>
    </citation>
    <scope>NUCLEOTIDE SEQUENCE [LARGE SCALE GENOMIC DNA]</scope>
    <source>
        <tissue evidence="2">Whole gametophyte</tissue>
    </source>
</reference>
<name>A0A176VG84_MARPO</name>
<organism evidence="2 3">
    <name type="scientific">Marchantia polymorpha subsp. ruderalis</name>
    <dbReference type="NCBI Taxonomy" id="1480154"/>
    <lineage>
        <taxon>Eukaryota</taxon>
        <taxon>Viridiplantae</taxon>
        <taxon>Streptophyta</taxon>
        <taxon>Embryophyta</taxon>
        <taxon>Marchantiophyta</taxon>
        <taxon>Marchantiopsida</taxon>
        <taxon>Marchantiidae</taxon>
        <taxon>Marchantiales</taxon>
        <taxon>Marchantiaceae</taxon>
        <taxon>Marchantia</taxon>
    </lineage>
</organism>
<feature type="region of interest" description="Disordered" evidence="1">
    <location>
        <begin position="199"/>
        <end position="301"/>
    </location>
</feature>
<proteinExistence type="predicted"/>
<dbReference type="Proteomes" id="UP000077202">
    <property type="component" value="Unassembled WGS sequence"/>
</dbReference>
<dbReference type="EMBL" id="LVLJ01003810">
    <property type="protein sequence ID" value="OAE19597.1"/>
    <property type="molecule type" value="Genomic_DNA"/>
</dbReference>
<evidence type="ECO:0000256" key="1">
    <source>
        <dbReference type="SAM" id="MobiDB-lite"/>
    </source>
</evidence>
<protein>
    <submittedName>
        <fullName evidence="2">Uncharacterized protein</fullName>
    </submittedName>
</protein>